<dbReference type="Pfam" id="PF00248">
    <property type="entry name" value="Aldo_ket_red"/>
    <property type="match status" value="1"/>
</dbReference>
<dbReference type="InterPro" id="IPR020471">
    <property type="entry name" value="AKR"/>
</dbReference>
<dbReference type="Proteomes" id="UP000315648">
    <property type="component" value="Unassembled WGS sequence"/>
</dbReference>
<dbReference type="Gene3D" id="3.20.20.100">
    <property type="entry name" value="NADP-dependent oxidoreductase domain"/>
    <property type="match status" value="1"/>
</dbReference>
<protein>
    <submittedName>
        <fullName evidence="2">Aldo/keto reductase</fullName>
    </submittedName>
</protein>
<dbReference type="AlphaFoldDB" id="A0A556QKC3"/>
<dbReference type="InterPro" id="IPR050523">
    <property type="entry name" value="AKR_Detox_Biosynth"/>
</dbReference>
<dbReference type="EMBL" id="VMBG01000002">
    <property type="protein sequence ID" value="TSJ77071.1"/>
    <property type="molecule type" value="Genomic_DNA"/>
</dbReference>
<dbReference type="PANTHER" id="PTHR43364:SF1">
    <property type="entry name" value="OXIDOREDUCTASE YDHF"/>
    <property type="match status" value="1"/>
</dbReference>
<comment type="caution">
    <text evidence="2">The sequence shown here is derived from an EMBL/GenBank/DDBJ whole genome shotgun (WGS) entry which is preliminary data.</text>
</comment>
<gene>
    <name evidence="2" type="ORF">FPL22_13290</name>
</gene>
<dbReference type="RefSeq" id="WP_144230892.1">
    <property type="nucleotide sequence ID" value="NZ_CBCRVV010000011.1"/>
</dbReference>
<accession>A0A556QKC3</accession>
<dbReference type="PRINTS" id="PR00069">
    <property type="entry name" value="ALDKETRDTASE"/>
</dbReference>
<dbReference type="InterPro" id="IPR036812">
    <property type="entry name" value="NAD(P)_OxRdtase_dom_sf"/>
</dbReference>
<name>A0A556QKC3_9BACT</name>
<dbReference type="GO" id="GO:0016491">
    <property type="term" value="F:oxidoreductase activity"/>
    <property type="evidence" value="ECO:0007669"/>
    <property type="project" value="InterPro"/>
</dbReference>
<evidence type="ECO:0000313" key="3">
    <source>
        <dbReference type="Proteomes" id="UP000315648"/>
    </source>
</evidence>
<dbReference type="GO" id="GO:0005829">
    <property type="term" value="C:cytosol"/>
    <property type="evidence" value="ECO:0007669"/>
    <property type="project" value="TreeGrafter"/>
</dbReference>
<organism evidence="2 3">
    <name type="scientific">Rariglobus hedericola</name>
    <dbReference type="NCBI Taxonomy" id="2597822"/>
    <lineage>
        <taxon>Bacteria</taxon>
        <taxon>Pseudomonadati</taxon>
        <taxon>Verrucomicrobiota</taxon>
        <taxon>Opitutia</taxon>
        <taxon>Opitutales</taxon>
        <taxon>Opitutaceae</taxon>
        <taxon>Rariglobus</taxon>
    </lineage>
</organism>
<dbReference type="PANTHER" id="PTHR43364">
    <property type="entry name" value="NADH-SPECIFIC METHYLGLYOXAL REDUCTASE-RELATED"/>
    <property type="match status" value="1"/>
</dbReference>
<dbReference type="InterPro" id="IPR023210">
    <property type="entry name" value="NADP_OxRdtase_dom"/>
</dbReference>
<proteinExistence type="predicted"/>
<dbReference type="SUPFAM" id="SSF51430">
    <property type="entry name" value="NAD(P)-linked oxidoreductase"/>
    <property type="match status" value="1"/>
</dbReference>
<dbReference type="CDD" id="cd19092">
    <property type="entry name" value="AKR_BsYcsN_EcYdhF-like"/>
    <property type="match status" value="1"/>
</dbReference>
<sequence>MKTYRIPKTDLTVSRIAYGCMKIGGTWDHEPISSEIEKTARDTVAAALDCGINFFDHADIYTAGKSETLFGRILKSTPGLRDRIVLQSKVGIRFANDAYLSGEPARYDFSYDHIIRSTEAILARLGVDHLDLLLLHRPDPLGEPAEVARAFDELLRSGKVRHFGVSNHTPAQIELLRHYVRQPLVVNQLEFSLAQPALVVEGFMANRTGAMAEANLASGTLDYCRRHEILVQPWSPVGGGKLFKPDHPAAPLITELAAAKKVSAEAILLAWILRHPAGMQPIIGTTKADRVRASTAADDVVLTREEWYSLLAAARGQKVP</sequence>
<evidence type="ECO:0000259" key="1">
    <source>
        <dbReference type="Pfam" id="PF00248"/>
    </source>
</evidence>
<reference evidence="2 3" key="1">
    <citation type="submission" date="2019-07" db="EMBL/GenBank/DDBJ databases">
        <title>Description of 53C-WASEF.</title>
        <authorList>
            <person name="Pitt A."/>
            <person name="Hahn M.W."/>
        </authorList>
    </citation>
    <scope>NUCLEOTIDE SEQUENCE [LARGE SCALE GENOMIC DNA]</scope>
    <source>
        <strain evidence="2 3">53C-WASEF</strain>
    </source>
</reference>
<feature type="domain" description="NADP-dependent oxidoreductase" evidence="1">
    <location>
        <begin position="15"/>
        <end position="309"/>
    </location>
</feature>
<dbReference type="OrthoDB" id="9773828at2"/>
<evidence type="ECO:0000313" key="2">
    <source>
        <dbReference type="EMBL" id="TSJ77071.1"/>
    </source>
</evidence>
<keyword evidence="3" id="KW-1185">Reference proteome</keyword>